<keyword evidence="2" id="KW-1185">Reference proteome</keyword>
<evidence type="ECO:0000313" key="2">
    <source>
        <dbReference type="Proteomes" id="UP000237144"/>
    </source>
</evidence>
<dbReference type="AlphaFoldDB" id="A0A2S5B0Y8"/>
<proteinExistence type="predicted"/>
<organism evidence="1 2">
    <name type="scientific">Rhodotorula taiwanensis</name>
    <dbReference type="NCBI Taxonomy" id="741276"/>
    <lineage>
        <taxon>Eukaryota</taxon>
        <taxon>Fungi</taxon>
        <taxon>Dikarya</taxon>
        <taxon>Basidiomycota</taxon>
        <taxon>Pucciniomycotina</taxon>
        <taxon>Microbotryomycetes</taxon>
        <taxon>Sporidiobolales</taxon>
        <taxon>Sporidiobolaceae</taxon>
        <taxon>Rhodotorula</taxon>
    </lineage>
</organism>
<dbReference type="OrthoDB" id="438440at2759"/>
<dbReference type="Proteomes" id="UP000237144">
    <property type="component" value="Unassembled WGS sequence"/>
</dbReference>
<protein>
    <submittedName>
        <fullName evidence="1">Uncharacterized protein</fullName>
    </submittedName>
</protein>
<comment type="caution">
    <text evidence="1">The sequence shown here is derived from an EMBL/GenBank/DDBJ whole genome shotgun (WGS) entry which is preliminary data.</text>
</comment>
<sequence>MERVPPTDDRRAAASGALVAATDGEQGTQATLGPTLALAAPLAQSIARAQISSAPTLLPPHLAQLVTALSLAARVSLRASALFVEAIVETLRRGTATGLGVTRRALIAAVGSARTLHYVKEGLDWSGKDAEGNKIEDAFLQILDKYTNLGIYLVSAQEGPDVEKGD</sequence>
<dbReference type="EMBL" id="PJQD01000118">
    <property type="protein sequence ID" value="POY70415.1"/>
    <property type="molecule type" value="Genomic_DNA"/>
</dbReference>
<accession>A0A2S5B0Y8</accession>
<name>A0A2S5B0Y8_9BASI</name>
<reference evidence="1 2" key="1">
    <citation type="journal article" date="2018" name="Front. Microbiol.">
        <title>Prospects for Fungal Bioremediation of Acidic Radioactive Waste Sites: Characterization and Genome Sequence of Rhodotorula taiwanensis MD1149.</title>
        <authorList>
            <person name="Tkavc R."/>
            <person name="Matrosova V.Y."/>
            <person name="Grichenko O.E."/>
            <person name="Gostincar C."/>
            <person name="Volpe R.P."/>
            <person name="Klimenkova P."/>
            <person name="Gaidamakova E.K."/>
            <person name="Zhou C.E."/>
            <person name="Stewart B.J."/>
            <person name="Lyman M.G."/>
            <person name="Malfatti S.A."/>
            <person name="Rubinfeld B."/>
            <person name="Courtot M."/>
            <person name="Singh J."/>
            <person name="Dalgard C.L."/>
            <person name="Hamilton T."/>
            <person name="Frey K.G."/>
            <person name="Gunde-Cimerman N."/>
            <person name="Dugan L."/>
            <person name="Daly M.J."/>
        </authorList>
    </citation>
    <scope>NUCLEOTIDE SEQUENCE [LARGE SCALE GENOMIC DNA]</scope>
    <source>
        <strain evidence="1 2">MD1149</strain>
    </source>
</reference>
<gene>
    <name evidence="1" type="ORF">BMF94_6590</name>
</gene>
<evidence type="ECO:0000313" key="1">
    <source>
        <dbReference type="EMBL" id="POY70415.1"/>
    </source>
</evidence>